<evidence type="ECO:0000259" key="4">
    <source>
        <dbReference type="PROSITE" id="PS51471"/>
    </source>
</evidence>
<evidence type="ECO:0000256" key="2">
    <source>
        <dbReference type="ARBA" id="ARBA00023004"/>
    </source>
</evidence>
<dbReference type="PANTHER" id="PTHR47991">
    <property type="entry name" value="OXOGLUTARATE/IRON-DEPENDENT DIOXYGENASE"/>
    <property type="match status" value="1"/>
</dbReference>
<dbReference type="InterPro" id="IPR044861">
    <property type="entry name" value="IPNS-like_FE2OG_OXY"/>
</dbReference>
<evidence type="ECO:0000313" key="5">
    <source>
        <dbReference type="EMBL" id="KAK4783629.1"/>
    </source>
</evidence>
<gene>
    <name evidence="5" type="ORF">SAY86_008003</name>
</gene>
<protein>
    <recommendedName>
        <fullName evidence="4">Fe2OG dioxygenase domain-containing protein</fullName>
    </recommendedName>
</protein>
<dbReference type="InterPro" id="IPR027443">
    <property type="entry name" value="IPNS-like_sf"/>
</dbReference>
<keyword evidence="3" id="KW-0560">Oxidoreductase</keyword>
<dbReference type="PROSITE" id="PS51471">
    <property type="entry name" value="FE2OG_OXY"/>
    <property type="match status" value="1"/>
</dbReference>
<keyword evidence="6" id="KW-1185">Reference proteome</keyword>
<dbReference type="InterPro" id="IPR005123">
    <property type="entry name" value="Oxoglu/Fe-dep_dioxygenase_dom"/>
</dbReference>
<dbReference type="GO" id="GO:0046872">
    <property type="term" value="F:metal ion binding"/>
    <property type="evidence" value="ECO:0007669"/>
    <property type="project" value="UniProtKB-KW"/>
</dbReference>
<name>A0AAN7LG29_TRANT</name>
<dbReference type="Pfam" id="PF03171">
    <property type="entry name" value="2OG-FeII_Oxy"/>
    <property type="match status" value="1"/>
</dbReference>
<evidence type="ECO:0000313" key="6">
    <source>
        <dbReference type="Proteomes" id="UP001346149"/>
    </source>
</evidence>
<sequence length="329" mass="37298">MQKTVQELVTVSNGDRDLDLETVPERFIREAVKEGQQQGAEGGEVPLVDVPVIDLSLLPLSHPPASPEADAELQSFHRALTSWGCIQKRRYLRADNGIEGYGTDMVLSDHQVLDRNDRLSLFVYPEDCCKLEYWPQIPETFREILHEYTLKLRDIVDAVFKAMATSLNLHSNVFLQAFRGKVTLIARFNYYPQCPRPELVYGLKPHADGSAITVVLPDREVGGLQFLKDDNWVKIPIIPHALLINVGDQVEIMSNGVFKSPMHRVIPSSDHGRISLAMFCAPDAEEEIGPVSELVDESRPRLYKNVKDYPKIYFHHYQQGKRPIDAVKL</sequence>
<proteinExistence type="inferred from homology"/>
<dbReference type="EMBL" id="JAXQNO010000015">
    <property type="protein sequence ID" value="KAK4783629.1"/>
    <property type="molecule type" value="Genomic_DNA"/>
</dbReference>
<dbReference type="GO" id="GO:0016491">
    <property type="term" value="F:oxidoreductase activity"/>
    <property type="evidence" value="ECO:0007669"/>
    <property type="project" value="UniProtKB-KW"/>
</dbReference>
<comment type="similarity">
    <text evidence="3">Belongs to the iron/ascorbate-dependent oxidoreductase family.</text>
</comment>
<accession>A0AAN7LG29</accession>
<dbReference type="SUPFAM" id="SSF51197">
    <property type="entry name" value="Clavaminate synthase-like"/>
    <property type="match status" value="1"/>
</dbReference>
<evidence type="ECO:0000256" key="3">
    <source>
        <dbReference type="RuleBase" id="RU003682"/>
    </source>
</evidence>
<evidence type="ECO:0000256" key="1">
    <source>
        <dbReference type="ARBA" id="ARBA00022723"/>
    </source>
</evidence>
<keyword evidence="2 3" id="KW-0408">Iron</keyword>
<keyword evidence="1 3" id="KW-0479">Metal-binding</keyword>
<comment type="caution">
    <text evidence="5">The sequence shown here is derived from an EMBL/GenBank/DDBJ whole genome shotgun (WGS) entry which is preliminary data.</text>
</comment>
<organism evidence="5 6">
    <name type="scientific">Trapa natans</name>
    <name type="common">Water chestnut</name>
    <dbReference type="NCBI Taxonomy" id="22666"/>
    <lineage>
        <taxon>Eukaryota</taxon>
        <taxon>Viridiplantae</taxon>
        <taxon>Streptophyta</taxon>
        <taxon>Embryophyta</taxon>
        <taxon>Tracheophyta</taxon>
        <taxon>Spermatophyta</taxon>
        <taxon>Magnoliopsida</taxon>
        <taxon>eudicotyledons</taxon>
        <taxon>Gunneridae</taxon>
        <taxon>Pentapetalae</taxon>
        <taxon>rosids</taxon>
        <taxon>malvids</taxon>
        <taxon>Myrtales</taxon>
        <taxon>Lythraceae</taxon>
        <taxon>Trapa</taxon>
    </lineage>
</organism>
<feature type="domain" description="Fe2OG dioxygenase" evidence="4">
    <location>
        <begin position="182"/>
        <end position="282"/>
    </location>
</feature>
<dbReference type="AlphaFoldDB" id="A0AAN7LG29"/>
<dbReference type="InterPro" id="IPR050295">
    <property type="entry name" value="Plant_2OG-oxidoreductases"/>
</dbReference>
<dbReference type="Proteomes" id="UP001346149">
    <property type="component" value="Unassembled WGS sequence"/>
</dbReference>
<reference evidence="5 6" key="1">
    <citation type="journal article" date="2023" name="Hortic Res">
        <title>Pangenome of water caltrop reveals structural variations and asymmetric subgenome divergence after allopolyploidization.</title>
        <authorList>
            <person name="Zhang X."/>
            <person name="Chen Y."/>
            <person name="Wang L."/>
            <person name="Yuan Y."/>
            <person name="Fang M."/>
            <person name="Shi L."/>
            <person name="Lu R."/>
            <person name="Comes H.P."/>
            <person name="Ma Y."/>
            <person name="Chen Y."/>
            <person name="Huang G."/>
            <person name="Zhou Y."/>
            <person name="Zheng Z."/>
            <person name="Qiu Y."/>
        </authorList>
    </citation>
    <scope>NUCLEOTIDE SEQUENCE [LARGE SCALE GENOMIC DNA]</scope>
    <source>
        <strain evidence="5">F231</strain>
    </source>
</reference>
<dbReference type="Gene3D" id="2.60.120.330">
    <property type="entry name" value="B-lactam Antibiotic, Isopenicillin N Synthase, Chain"/>
    <property type="match status" value="1"/>
</dbReference>